<dbReference type="PANTHER" id="PTHR43701">
    <property type="entry name" value="MEMBRANE TRANSPORTER PROTEIN MJ0441-RELATED"/>
    <property type="match status" value="1"/>
</dbReference>
<keyword evidence="7" id="KW-1185">Reference proteome</keyword>
<feature type="transmembrane region" description="Helical" evidence="5">
    <location>
        <begin position="44"/>
        <end position="70"/>
    </location>
</feature>
<keyword evidence="3 5" id="KW-1133">Transmembrane helix</keyword>
<dbReference type="OrthoDB" id="9779078at2"/>
<proteinExistence type="inferred from homology"/>
<dbReference type="InterPro" id="IPR051598">
    <property type="entry name" value="TSUP/Inactive_protease-like"/>
</dbReference>
<sequence>MQIYFPIAEISIPIYVVMVVGLISGVMAGLFGIGGNFITIPTLIFMNIAPTVALSSAINQTVASSFASFLNQLKQKNVDLSIAFYLFLSGACGTLLGSFLLMYLQEKGNIDIVIFLIYIGMLASMGSIISVDSVCKLFAMRLAKTTYHESPSKESVAGKCSRFVNKLPLRRYFHSAKTEISIVALFIVGLIVGLILSLSGVGGGFLLVPTLIYLFNLPTRMAIGTSVFQSVLVSASATFLHAITLHTVDVLLGFFLSLGAIFGVALGARLNLTLHPLILRLLLSAVMFAGVFRLLCALFLTPENLYSFFTLK</sequence>
<evidence type="ECO:0000256" key="3">
    <source>
        <dbReference type="ARBA" id="ARBA00022989"/>
    </source>
</evidence>
<dbReference type="HOGENOM" id="CLU_045498_0_0_5"/>
<accession>X5HLC8</accession>
<feature type="transmembrane region" description="Helical" evidence="5">
    <location>
        <begin position="12"/>
        <end position="38"/>
    </location>
</feature>
<dbReference type="EMBL" id="CP007481">
    <property type="protein sequence ID" value="AHX11185.1"/>
    <property type="molecule type" value="Genomic_DNA"/>
</dbReference>
<dbReference type="Proteomes" id="UP000023755">
    <property type="component" value="Chromosome"/>
</dbReference>
<dbReference type="AlphaFoldDB" id="X5HLC8"/>
<feature type="transmembrane region" description="Helical" evidence="5">
    <location>
        <begin position="82"/>
        <end position="104"/>
    </location>
</feature>
<evidence type="ECO:0000256" key="5">
    <source>
        <dbReference type="RuleBase" id="RU363041"/>
    </source>
</evidence>
<evidence type="ECO:0000256" key="4">
    <source>
        <dbReference type="ARBA" id="ARBA00023136"/>
    </source>
</evidence>
<keyword evidence="5" id="KW-1003">Cell membrane</keyword>
<keyword evidence="2 5" id="KW-0812">Transmembrane</keyword>
<comment type="subcellular location">
    <subcellularLocation>
        <location evidence="5">Cell membrane</location>
        <topology evidence="5">Multi-pass membrane protein</topology>
    </subcellularLocation>
    <subcellularLocation>
        <location evidence="1">Membrane</location>
        <topology evidence="1">Multi-pass membrane protein</topology>
    </subcellularLocation>
</comment>
<name>X5HLC8_9RICK</name>
<dbReference type="RefSeq" id="WP_038559000.1">
    <property type="nucleotide sequence ID" value="NZ_CP007481.1"/>
</dbReference>
<organism evidence="6 7">
    <name type="scientific">Neorickettsia helminthoeca str. Oregon</name>
    <dbReference type="NCBI Taxonomy" id="1286528"/>
    <lineage>
        <taxon>Bacteria</taxon>
        <taxon>Pseudomonadati</taxon>
        <taxon>Pseudomonadota</taxon>
        <taxon>Alphaproteobacteria</taxon>
        <taxon>Rickettsiales</taxon>
        <taxon>Anaplasmataceae</taxon>
        <taxon>Neorickettsia</taxon>
    </lineage>
</organism>
<dbReference type="KEGG" id="nhm:NHE_0221"/>
<evidence type="ECO:0000313" key="6">
    <source>
        <dbReference type="EMBL" id="AHX11185.1"/>
    </source>
</evidence>
<protein>
    <recommendedName>
        <fullName evidence="5">Probable membrane transporter protein</fullName>
    </recommendedName>
</protein>
<feature type="transmembrane region" description="Helical" evidence="5">
    <location>
        <begin position="250"/>
        <end position="272"/>
    </location>
</feature>
<feature type="transmembrane region" description="Helical" evidence="5">
    <location>
        <begin position="110"/>
        <end position="131"/>
    </location>
</feature>
<dbReference type="GO" id="GO:0005886">
    <property type="term" value="C:plasma membrane"/>
    <property type="evidence" value="ECO:0007669"/>
    <property type="project" value="UniProtKB-SubCell"/>
</dbReference>
<feature type="transmembrane region" description="Helical" evidence="5">
    <location>
        <begin position="278"/>
        <end position="300"/>
    </location>
</feature>
<keyword evidence="4 5" id="KW-0472">Membrane</keyword>
<gene>
    <name evidence="6" type="ORF">NHE_0221</name>
</gene>
<dbReference type="InterPro" id="IPR002781">
    <property type="entry name" value="TM_pro_TauE-like"/>
</dbReference>
<feature type="transmembrane region" description="Helical" evidence="5">
    <location>
        <begin position="221"/>
        <end position="243"/>
    </location>
</feature>
<evidence type="ECO:0000256" key="2">
    <source>
        <dbReference type="ARBA" id="ARBA00022692"/>
    </source>
</evidence>
<reference evidence="6 7" key="1">
    <citation type="submission" date="2014-03" db="EMBL/GenBank/DDBJ databases">
        <title>Sequencing and Comparison of Genomes and Transcriptome Profiles of Human Ehrlichiosis Agents.</title>
        <authorList>
            <person name="Lin M."/>
            <person name="Daugherty S.C."/>
            <person name="Nagaraj S."/>
            <person name="Cheng Z."/>
            <person name="Xiong Q."/>
            <person name="Lin F.-Y."/>
            <person name="Sengamalay N."/>
            <person name="Ott S."/>
            <person name="Godinez A."/>
            <person name="Tallon L.J."/>
            <person name="Sadzewicz L."/>
            <person name="Fraser C.M."/>
            <person name="Dunning Hotopp J.C."/>
            <person name="Rikihisa Y."/>
        </authorList>
    </citation>
    <scope>NUCLEOTIDE SEQUENCE [LARGE SCALE GENOMIC DNA]</scope>
    <source>
        <strain evidence="6 7">Oregon</strain>
    </source>
</reference>
<evidence type="ECO:0000313" key="7">
    <source>
        <dbReference type="Proteomes" id="UP000023755"/>
    </source>
</evidence>
<feature type="transmembrane region" description="Helical" evidence="5">
    <location>
        <begin position="182"/>
        <end position="215"/>
    </location>
</feature>
<dbReference type="PANTHER" id="PTHR43701:SF12">
    <property type="entry name" value="MEMBRANE TRANSPORTER PROTEIN YTNM-RELATED"/>
    <property type="match status" value="1"/>
</dbReference>
<dbReference type="STRING" id="1286528.NHE_0221"/>
<evidence type="ECO:0000256" key="1">
    <source>
        <dbReference type="ARBA" id="ARBA00004141"/>
    </source>
</evidence>
<dbReference type="Pfam" id="PF01925">
    <property type="entry name" value="TauE"/>
    <property type="match status" value="1"/>
</dbReference>
<comment type="similarity">
    <text evidence="5">Belongs to the 4-toluene sulfonate uptake permease (TSUP) (TC 2.A.102) family.</text>
</comment>